<reference evidence="1 2" key="1">
    <citation type="journal article" date="2018" name="Harmful Algae">
        <title>The highly heterogeneous methylated genomes and diverse restriction-modification systems of bloom-forming Microcystis.</title>
        <authorList>
            <person name="Zhao L."/>
            <person name="Song Y."/>
            <person name="Li L."/>
            <person name="Gan N."/>
            <person name="Brand J.J."/>
            <person name="Song L."/>
        </authorList>
    </citation>
    <scope>NUCLEOTIDE SEQUENCE [LARGE SCALE GENOMIC DNA]</scope>
    <source>
        <strain evidence="1 2">PCC 7806SL</strain>
    </source>
</reference>
<protein>
    <submittedName>
        <fullName evidence="1">Uncharacterized protein</fullName>
    </submittedName>
</protein>
<sequence length="63" mass="7246">MSKFAKNRAFTLLMCRICPFVGLFYHKIPLFSGLKQCQVSSDHKRKKQMVKTTFSSFSPDNLG</sequence>
<evidence type="ECO:0000313" key="1">
    <source>
        <dbReference type="EMBL" id="ARI79727.1"/>
    </source>
</evidence>
<organism evidence="1 2">
    <name type="scientific">Microcystis aeruginosa PCC 7806SL</name>
    <dbReference type="NCBI Taxonomy" id="1903187"/>
    <lineage>
        <taxon>Bacteria</taxon>
        <taxon>Bacillati</taxon>
        <taxon>Cyanobacteriota</taxon>
        <taxon>Cyanophyceae</taxon>
        <taxon>Oscillatoriophycideae</taxon>
        <taxon>Chroococcales</taxon>
        <taxon>Microcystaceae</taxon>
        <taxon>Microcystis</taxon>
    </lineage>
</organism>
<evidence type="ECO:0000313" key="2">
    <source>
        <dbReference type="Proteomes" id="UP000192439"/>
    </source>
</evidence>
<dbReference type="Proteomes" id="UP000192439">
    <property type="component" value="Chromosome"/>
</dbReference>
<name>A0AB33BTC3_MICA7</name>
<keyword evidence="2" id="KW-1185">Reference proteome</keyword>
<proteinExistence type="predicted"/>
<accession>A0AB33BTC3</accession>
<dbReference type="AlphaFoldDB" id="A0AB33BTC3"/>
<gene>
    <name evidence="1" type="ORF">BH695_0446</name>
</gene>
<dbReference type="EMBL" id="CP020771">
    <property type="protein sequence ID" value="ARI79727.1"/>
    <property type="molecule type" value="Genomic_DNA"/>
</dbReference>